<sequence length="106" mass="11893">MPDERRYRETTGATKTFTHPLIMHWLAGLERDARILDYGCGHGRLMEALVDRKVLFFRDHEAATARLDPARRDPASSAATWPSVAVAAATRGTARWSPSSPRWSTD</sequence>
<dbReference type="InterPro" id="IPR029063">
    <property type="entry name" value="SAM-dependent_MTases_sf"/>
</dbReference>
<evidence type="ECO:0000313" key="2">
    <source>
        <dbReference type="Proteomes" id="UP000598174"/>
    </source>
</evidence>
<comment type="caution">
    <text evidence="1">The sequence shown here is derived from an EMBL/GenBank/DDBJ whole genome shotgun (WGS) entry which is preliminary data.</text>
</comment>
<organism evidence="1 2">
    <name type="scientific">Paractinoplanes ferrugineus</name>
    <dbReference type="NCBI Taxonomy" id="113564"/>
    <lineage>
        <taxon>Bacteria</taxon>
        <taxon>Bacillati</taxon>
        <taxon>Actinomycetota</taxon>
        <taxon>Actinomycetes</taxon>
        <taxon>Micromonosporales</taxon>
        <taxon>Micromonosporaceae</taxon>
        <taxon>Paractinoplanes</taxon>
    </lineage>
</organism>
<reference evidence="1" key="1">
    <citation type="submission" date="2021-01" db="EMBL/GenBank/DDBJ databases">
        <title>Whole genome shotgun sequence of Actinoplanes ferrugineus NBRC 15555.</title>
        <authorList>
            <person name="Komaki H."/>
            <person name="Tamura T."/>
        </authorList>
    </citation>
    <scope>NUCLEOTIDE SEQUENCE</scope>
    <source>
        <strain evidence="1">NBRC 15555</strain>
    </source>
</reference>
<proteinExistence type="predicted"/>
<dbReference type="EMBL" id="BOMM01000040">
    <property type="protein sequence ID" value="GIE12621.1"/>
    <property type="molecule type" value="Genomic_DNA"/>
</dbReference>
<name>A0A919J8Q7_9ACTN</name>
<gene>
    <name evidence="1" type="ORF">Afe05nite_44610</name>
</gene>
<evidence type="ECO:0000313" key="1">
    <source>
        <dbReference type="EMBL" id="GIE12621.1"/>
    </source>
</evidence>
<dbReference type="Proteomes" id="UP000598174">
    <property type="component" value="Unassembled WGS sequence"/>
</dbReference>
<dbReference type="Gene3D" id="3.40.50.150">
    <property type="entry name" value="Vaccinia Virus protein VP39"/>
    <property type="match status" value="1"/>
</dbReference>
<dbReference type="AlphaFoldDB" id="A0A919J8Q7"/>
<dbReference type="RefSeq" id="WP_203819094.1">
    <property type="nucleotide sequence ID" value="NZ_BAAABP010000022.1"/>
</dbReference>
<evidence type="ECO:0008006" key="3">
    <source>
        <dbReference type="Google" id="ProtNLM"/>
    </source>
</evidence>
<keyword evidence="2" id="KW-1185">Reference proteome</keyword>
<accession>A0A919J8Q7</accession>
<protein>
    <recommendedName>
        <fullName evidence="3">Methyltransferase domain-containing protein</fullName>
    </recommendedName>
</protein>
<dbReference type="SUPFAM" id="SSF53335">
    <property type="entry name" value="S-adenosyl-L-methionine-dependent methyltransferases"/>
    <property type="match status" value="1"/>
</dbReference>